<keyword evidence="4 6" id="KW-1133">Transmembrane helix</keyword>
<proteinExistence type="inferred from homology"/>
<dbReference type="AlphaFoldDB" id="A0A975H512"/>
<evidence type="ECO:0000256" key="5">
    <source>
        <dbReference type="ARBA" id="ARBA00023136"/>
    </source>
</evidence>
<dbReference type="EMBL" id="CP071796">
    <property type="protein sequence ID" value="QTD46950.1"/>
    <property type="molecule type" value="Genomic_DNA"/>
</dbReference>
<sequence length="214" mass="22127">MLALPLTFVCLLFVAALLVAERAQRAGRAGIAKTAASASFIALAVSLGALSTAYGVIVLAALVLSALGDVALAFDRPAAFMAGLGFFLLAHIAFSMAFAQAPWSWVLAVAAAGMAVAGALSLRWLWPHLGAPFKVPVVCYVVAIVVMCAWAVAFSAATGHWQPAVGALLFAASDLAVARQAFVAKTFLNKAWGLPTYYAAQLLMAWSITTGARG</sequence>
<evidence type="ECO:0000256" key="1">
    <source>
        <dbReference type="ARBA" id="ARBA00004141"/>
    </source>
</evidence>
<dbReference type="PANTHER" id="PTHR31885:SF6">
    <property type="entry name" value="GH04784P"/>
    <property type="match status" value="1"/>
</dbReference>
<comment type="subcellular location">
    <subcellularLocation>
        <location evidence="1">Membrane</location>
        <topology evidence="1">Multi-pass membrane protein</topology>
    </subcellularLocation>
</comment>
<evidence type="ECO:0000313" key="8">
    <source>
        <dbReference type="Proteomes" id="UP000663903"/>
    </source>
</evidence>
<feature type="transmembrane region" description="Helical" evidence="6">
    <location>
        <begin position="41"/>
        <end position="67"/>
    </location>
</feature>
<organism evidence="7 8">
    <name type="scientific">Ottowia testudinis</name>
    <dbReference type="NCBI Taxonomy" id="2816950"/>
    <lineage>
        <taxon>Bacteria</taxon>
        <taxon>Pseudomonadati</taxon>
        <taxon>Pseudomonadota</taxon>
        <taxon>Betaproteobacteria</taxon>
        <taxon>Burkholderiales</taxon>
        <taxon>Comamonadaceae</taxon>
        <taxon>Ottowia</taxon>
    </lineage>
</organism>
<keyword evidence="8" id="KW-1185">Reference proteome</keyword>
<dbReference type="Proteomes" id="UP000663903">
    <property type="component" value="Chromosome"/>
</dbReference>
<feature type="transmembrane region" description="Helical" evidence="6">
    <location>
        <begin position="137"/>
        <end position="157"/>
    </location>
</feature>
<reference evidence="7" key="1">
    <citation type="submission" date="2021-03" db="EMBL/GenBank/DDBJ databases">
        <title>Ottowia sp. 27C isolated from the cloaca of a Giant Asian pond turtle (Heosemys grandis).</title>
        <authorList>
            <person name="Spergser J."/>
            <person name="Busse H.-J."/>
        </authorList>
    </citation>
    <scope>NUCLEOTIDE SEQUENCE</scope>
    <source>
        <strain evidence="7">27C</strain>
    </source>
</reference>
<evidence type="ECO:0000256" key="2">
    <source>
        <dbReference type="ARBA" id="ARBA00007375"/>
    </source>
</evidence>
<protein>
    <submittedName>
        <fullName evidence="7">Lysoplasmalogenase</fullName>
    </submittedName>
</protein>
<evidence type="ECO:0000256" key="4">
    <source>
        <dbReference type="ARBA" id="ARBA00022989"/>
    </source>
</evidence>
<evidence type="ECO:0000256" key="3">
    <source>
        <dbReference type="ARBA" id="ARBA00022692"/>
    </source>
</evidence>
<dbReference type="PANTHER" id="PTHR31885">
    <property type="entry name" value="GH04784P"/>
    <property type="match status" value="1"/>
</dbReference>
<name>A0A975H512_9BURK</name>
<accession>A0A975H512</accession>
<dbReference type="Pfam" id="PF07947">
    <property type="entry name" value="YhhN"/>
    <property type="match status" value="1"/>
</dbReference>
<keyword evidence="3 6" id="KW-0812">Transmembrane</keyword>
<comment type="similarity">
    <text evidence="2">Belongs to the TMEM86 family.</text>
</comment>
<dbReference type="RefSeq" id="WP_208010846.1">
    <property type="nucleotide sequence ID" value="NZ_CP071796.1"/>
</dbReference>
<dbReference type="GO" id="GO:0016020">
    <property type="term" value="C:membrane"/>
    <property type="evidence" value="ECO:0007669"/>
    <property type="project" value="UniProtKB-SubCell"/>
</dbReference>
<dbReference type="GO" id="GO:0016787">
    <property type="term" value="F:hydrolase activity"/>
    <property type="evidence" value="ECO:0007669"/>
    <property type="project" value="TreeGrafter"/>
</dbReference>
<dbReference type="KEGG" id="otd:J1M35_08815"/>
<evidence type="ECO:0000256" key="6">
    <source>
        <dbReference type="SAM" id="Phobius"/>
    </source>
</evidence>
<gene>
    <name evidence="7" type="ORF">J1M35_08815</name>
</gene>
<feature type="transmembrane region" description="Helical" evidence="6">
    <location>
        <begin position="105"/>
        <end position="125"/>
    </location>
</feature>
<evidence type="ECO:0000313" key="7">
    <source>
        <dbReference type="EMBL" id="QTD46950.1"/>
    </source>
</evidence>
<dbReference type="InterPro" id="IPR012506">
    <property type="entry name" value="TMEM86B-like"/>
</dbReference>
<keyword evidence="5 6" id="KW-0472">Membrane</keyword>
<feature type="transmembrane region" description="Helical" evidence="6">
    <location>
        <begin position="79"/>
        <end position="99"/>
    </location>
</feature>